<evidence type="ECO:0000313" key="1">
    <source>
        <dbReference type="EMBL" id="MED6237184.1"/>
    </source>
</evidence>
<sequence length="154" mass="17538">IFLTLAPVRVSLLWQDPSISDSQLPHSTKLQLAVSKLQATKQPASEPSQPSTMSNRVHHQVLNSHLSGNHQSWKRQFKLVFIQAFYLRTTSPTSTNIHRSPRLRIVSPSGGFLQLLSLVCFQFWVHYQKSLFKENKLLNHFLSPVCDLHVGQIS</sequence>
<organism evidence="1 2">
    <name type="scientific">Ataeniobius toweri</name>
    <dbReference type="NCBI Taxonomy" id="208326"/>
    <lineage>
        <taxon>Eukaryota</taxon>
        <taxon>Metazoa</taxon>
        <taxon>Chordata</taxon>
        <taxon>Craniata</taxon>
        <taxon>Vertebrata</taxon>
        <taxon>Euteleostomi</taxon>
        <taxon>Actinopterygii</taxon>
        <taxon>Neopterygii</taxon>
        <taxon>Teleostei</taxon>
        <taxon>Neoteleostei</taxon>
        <taxon>Acanthomorphata</taxon>
        <taxon>Ovalentaria</taxon>
        <taxon>Atherinomorphae</taxon>
        <taxon>Cyprinodontiformes</taxon>
        <taxon>Goodeidae</taxon>
        <taxon>Ataeniobius</taxon>
    </lineage>
</organism>
<proteinExistence type="predicted"/>
<protein>
    <submittedName>
        <fullName evidence="1">Uncharacterized protein</fullName>
    </submittedName>
</protein>
<keyword evidence="2" id="KW-1185">Reference proteome</keyword>
<accession>A0ABU7AGK8</accession>
<reference evidence="1 2" key="1">
    <citation type="submission" date="2021-07" db="EMBL/GenBank/DDBJ databases">
        <authorList>
            <person name="Palmer J.M."/>
        </authorList>
    </citation>
    <scope>NUCLEOTIDE SEQUENCE [LARGE SCALE GENOMIC DNA]</scope>
    <source>
        <strain evidence="1 2">AT_MEX2019</strain>
        <tissue evidence="1">Muscle</tissue>
    </source>
</reference>
<evidence type="ECO:0000313" key="2">
    <source>
        <dbReference type="Proteomes" id="UP001345963"/>
    </source>
</evidence>
<name>A0ABU7AGK8_9TELE</name>
<comment type="caution">
    <text evidence="1">The sequence shown here is derived from an EMBL/GenBank/DDBJ whole genome shotgun (WGS) entry which is preliminary data.</text>
</comment>
<dbReference type="EMBL" id="JAHUTI010014158">
    <property type="protein sequence ID" value="MED6237184.1"/>
    <property type="molecule type" value="Genomic_DNA"/>
</dbReference>
<feature type="non-terminal residue" evidence="1">
    <location>
        <position position="1"/>
    </location>
</feature>
<gene>
    <name evidence="1" type="ORF">ATANTOWER_020388</name>
</gene>
<dbReference type="Proteomes" id="UP001345963">
    <property type="component" value="Unassembled WGS sequence"/>
</dbReference>